<dbReference type="PANTHER" id="PTHR11851">
    <property type="entry name" value="METALLOPROTEASE"/>
    <property type="match status" value="1"/>
</dbReference>
<comment type="caution">
    <text evidence="6">The sequence shown here is derived from an EMBL/GenBank/DDBJ whole genome shotgun (WGS) entry which is preliminary data.</text>
</comment>
<dbReference type="InterPro" id="IPR011249">
    <property type="entry name" value="Metalloenz_LuxS/M16"/>
</dbReference>
<dbReference type="EC" id="3.4.24.-" evidence="6"/>
<dbReference type="Proteomes" id="UP000541810">
    <property type="component" value="Unassembled WGS sequence"/>
</dbReference>
<keyword evidence="7" id="KW-1185">Reference proteome</keyword>
<keyword evidence="3" id="KW-0732">Signal</keyword>
<dbReference type="Pfam" id="PF05193">
    <property type="entry name" value="Peptidase_M16_C"/>
    <property type="match status" value="2"/>
</dbReference>
<feature type="domain" description="Peptidase M16 N-terminal" evidence="4">
    <location>
        <begin position="547"/>
        <end position="673"/>
    </location>
</feature>
<evidence type="ECO:0000256" key="3">
    <source>
        <dbReference type="SAM" id="SignalP"/>
    </source>
</evidence>
<feature type="signal peptide" evidence="3">
    <location>
        <begin position="1"/>
        <end position="21"/>
    </location>
</feature>
<name>A0A7X0LLE5_9BACT</name>
<feature type="domain" description="Peptidase M16 C-terminal" evidence="5">
    <location>
        <begin position="699"/>
        <end position="876"/>
    </location>
</feature>
<comment type="similarity">
    <text evidence="1">Belongs to the peptidase M16 family.</text>
</comment>
<feature type="compositionally biased region" description="Low complexity" evidence="2">
    <location>
        <begin position="38"/>
        <end position="53"/>
    </location>
</feature>
<evidence type="ECO:0000256" key="1">
    <source>
        <dbReference type="ARBA" id="ARBA00007261"/>
    </source>
</evidence>
<dbReference type="Gene3D" id="3.30.830.10">
    <property type="entry name" value="Metalloenzyme, LuxS/M16 peptidase-like"/>
    <property type="match status" value="4"/>
</dbReference>
<dbReference type="InterPro" id="IPR050361">
    <property type="entry name" value="MPP/UQCRC_Complex"/>
</dbReference>
<dbReference type="RefSeq" id="WP_184678323.1">
    <property type="nucleotide sequence ID" value="NZ_JACHGY010000001.1"/>
</dbReference>
<sequence>MIKLNRSVAASVLAISLMTTACQEKTLLTDASTPPPESTTTATSESEAQAAPAAEVNVLQQRDDRIIVELPNRMVLVAQDIPTAPVVSVHAWVKTGSLYEQEHVGAGLSHFLEHLVSGGSTTNRPEEVSTATLGSIGAQTNAATSLDTVRYYINTTSTHTATAIDLLSDWMQNSSIEEDEYQRERDVIQREFSMGQGDPGRIHWKLTQQARFAATPDHPGAHPTIGYIDEFMDITRDELYDYYKRMYVPNNMVFVVAGDIEPQAVIDQLTTLWIDVPTGTLPELSFPIAAPGKAEPVAVEGPAAIARARVRLLWPGVKLTSEHDYALDLLSGILGGGESSRLVRDLRDNQQLVTSIDAFNYSAHWGEGFFGVDYELASPDAADAVRTAVMSHIDRIRLEPVSEEELARVKRKTLARVLNSGQSADGVASSIASNLISTADPDYLAHYAAAVQEITPADIMAAANAILDPDAASVAQLNPAGEGEEIAFPTRPPAVEDQPGVTREPIDLDNYGLVALLEANLAKPGDDAEPIAVGDTQVQTLSNGLTVLVQRSTVVPAVSMQIYTKGGLLADDAGREGVSNATYAMMRRGTTTKSAQDIAVAVEDLGASLSTGSGNNTGFVTASALTEDWPAVMELMADVTLNPSFDAEEWGKLQPRLLAAIDRATDRWSGELRSEFLKAYYPGHPWSQLSSGRHEVVESLTPDDLRAFHASRLNASESVLAVVGDVDPQEVFSQAEALFGGMPATAEEAFALPQPDAPKPGLTIVETNKPIAAVQVGFGPGITRDSADYAVIQVLSRVIGDFPAGWLQQELRGRGPGLVYASSAGASSGLVPGYFTMLFNTQADTVDDALERTLAVAERARTELVDDDTLARAKAKVLTNEFFGRQSNSSLAMGQALDLLYGVDDLTGRTFLAEVEALTAEDVRAAAQKYLGEPTVMVVCNEELDEQQLLDLID</sequence>
<dbReference type="PANTHER" id="PTHR11851:SF49">
    <property type="entry name" value="MITOCHONDRIAL-PROCESSING PEPTIDASE SUBUNIT ALPHA"/>
    <property type="match status" value="1"/>
</dbReference>
<dbReference type="GO" id="GO:0046872">
    <property type="term" value="F:metal ion binding"/>
    <property type="evidence" value="ECO:0007669"/>
    <property type="project" value="InterPro"/>
</dbReference>
<evidence type="ECO:0000313" key="7">
    <source>
        <dbReference type="Proteomes" id="UP000541810"/>
    </source>
</evidence>
<feature type="domain" description="Peptidase M16 N-terminal" evidence="4">
    <location>
        <begin position="77"/>
        <end position="196"/>
    </location>
</feature>
<dbReference type="InterPro" id="IPR011765">
    <property type="entry name" value="Pept_M16_N"/>
</dbReference>
<organism evidence="6 7">
    <name type="scientific">Algisphaera agarilytica</name>
    <dbReference type="NCBI Taxonomy" id="1385975"/>
    <lineage>
        <taxon>Bacteria</taxon>
        <taxon>Pseudomonadati</taxon>
        <taxon>Planctomycetota</taxon>
        <taxon>Phycisphaerae</taxon>
        <taxon>Phycisphaerales</taxon>
        <taxon>Phycisphaeraceae</taxon>
        <taxon>Algisphaera</taxon>
    </lineage>
</organism>
<gene>
    <name evidence="6" type="ORF">HNQ40_002635</name>
</gene>
<feature type="chain" id="PRO_5031412818" evidence="3">
    <location>
        <begin position="22"/>
        <end position="954"/>
    </location>
</feature>
<evidence type="ECO:0000256" key="2">
    <source>
        <dbReference type="SAM" id="MobiDB-lite"/>
    </source>
</evidence>
<dbReference type="AlphaFoldDB" id="A0A7X0LLE5"/>
<accession>A0A7X0LLE5</accession>
<dbReference type="PROSITE" id="PS51257">
    <property type="entry name" value="PROKAR_LIPOPROTEIN"/>
    <property type="match status" value="1"/>
</dbReference>
<feature type="domain" description="Peptidase M16 C-terminal" evidence="5">
    <location>
        <begin position="233"/>
        <end position="412"/>
    </location>
</feature>
<reference evidence="6 7" key="1">
    <citation type="submission" date="2020-08" db="EMBL/GenBank/DDBJ databases">
        <title>Genomic Encyclopedia of Type Strains, Phase IV (KMG-IV): sequencing the most valuable type-strain genomes for metagenomic binning, comparative biology and taxonomic classification.</title>
        <authorList>
            <person name="Goeker M."/>
        </authorList>
    </citation>
    <scope>NUCLEOTIDE SEQUENCE [LARGE SCALE GENOMIC DNA]</scope>
    <source>
        <strain evidence="6 7">DSM 103725</strain>
    </source>
</reference>
<protein>
    <submittedName>
        <fullName evidence="6">Zinc protease</fullName>
        <ecNumber evidence="6">3.4.24.-</ecNumber>
    </submittedName>
</protein>
<keyword evidence="6" id="KW-0378">Hydrolase</keyword>
<dbReference type="Pfam" id="PF00675">
    <property type="entry name" value="Peptidase_M16"/>
    <property type="match status" value="2"/>
</dbReference>
<evidence type="ECO:0000313" key="6">
    <source>
        <dbReference type="EMBL" id="MBB6430829.1"/>
    </source>
</evidence>
<proteinExistence type="inferred from homology"/>
<keyword evidence="6" id="KW-0645">Protease</keyword>
<dbReference type="GO" id="GO:0006508">
    <property type="term" value="P:proteolysis"/>
    <property type="evidence" value="ECO:0007669"/>
    <property type="project" value="UniProtKB-KW"/>
</dbReference>
<dbReference type="GO" id="GO:0008233">
    <property type="term" value="F:peptidase activity"/>
    <property type="evidence" value="ECO:0007669"/>
    <property type="project" value="UniProtKB-KW"/>
</dbReference>
<dbReference type="EMBL" id="JACHGY010000001">
    <property type="protein sequence ID" value="MBB6430829.1"/>
    <property type="molecule type" value="Genomic_DNA"/>
</dbReference>
<evidence type="ECO:0000259" key="4">
    <source>
        <dbReference type="Pfam" id="PF00675"/>
    </source>
</evidence>
<dbReference type="SUPFAM" id="SSF63411">
    <property type="entry name" value="LuxS/MPP-like metallohydrolase"/>
    <property type="match status" value="4"/>
</dbReference>
<dbReference type="InterPro" id="IPR007863">
    <property type="entry name" value="Peptidase_M16_C"/>
</dbReference>
<feature type="region of interest" description="Disordered" evidence="2">
    <location>
        <begin position="26"/>
        <end position="53"/>
    </location>
</feature>
<evidence type="ECO:0000259" key="5">
    <source>
        <dbReference type="Pfam" id="PF05193"/>
    </source>
</evidence>